<dbReference type="GO" id="GO:0005886">
    <property type="term" value="C:plasma membrane"/>
    <property type="evidence" value="ECO:0007669"/>
    <property type="project" value="TreeGrafter"/>
</dbReference>
<dbReference type="AlphaFoldDB" id="A0A1Y2BIW4"/>
<proteinExistence type="inferred from homology"/>
<evidence type="ECO:0000256" key="2">
    <source>
        <dbReference type="SAM" id="MobiDB-lite"/>
    </source>
</evidence>
<feature type="compositionally biased region" description="Acidic residues" evidence="2">
    <location>
        <begin position="411"/>
        <end position="436"/>
    </location>
</feature>
<feature type="region of interest" description="Disordered" evidence="2">
    <location>
        <begin position="347"/>
        <end position="454"/>
    </location>
</feature>
<dbReference type="InParanoid" id="A0A1Y2BIW4"/>
<feature type="compositionally biased region" description="Gly residues" evidence="2">
    <location>
        <begin position="439"/>
        <end position="454"/>
    </location>
</feature>
<feature type="compositionally biased region" description="Gly residues" evidence="2">
    <location>
        <begin position="354"/>
        <end position="365"/>
    </location>
</feature>
<dbReference type="OrthoDB" id="191150at2759"/>
<dbReference type="Pfam" id="PF03803">
    <property type="entry name" value="Scramblase"/>
    <property type="match status" value="1"/>
</dbReference>
<dbReference type="InterPro" id="IPR005552">
    <property type="entry name" value="Scramblase"/>
</dbReference>
<sequence>MIRRGIVNAAASSSRLPIAARSIATVPPLYRQQPERLPRGHVRPTRRTRSGPLQDTYPTPPEYDIPDAVPSLSRPVIIPNDPKGVLTNNHQARELLGHESLVIARQIEMLNIFVGFEQANRYAIHTPSGELVGFLAEEEQSIISTMSRQLLRTHRPFRAVVMDKLGNPVLWIKRPFAFINSRIYVHASQEETGSLIGEAQQEWHPWRRRYNVFQARDEDTFSQFARIDSGLWAWDFWLKDRDDRLVASINRNFRGLGRELFTDTGQYVIRFDSAGTELDLPPGSDLSVQGQTLVLPEGKEGALTLDQRAMALATAISIDFDYFSRHSGAGGMGFPFFMWGGGDGSSDVNSGRGNPEGGAAAGAGVGAASAGLDRPLTEDEQVYGPQPTRSSEDVPAYGDEYPEPPPKEGMEGYDEDFDDDAEEIMDDPWESTDGDDSGWFGGGGGGGDWGDWGQ</sequence>
<dbReference type="Proteomes" id="UP000193986">
    <property type="component" value="Unassembled WGS sequence"/>
</dbReference>
<accession>A0A1Y2BIW4</accession>
<keyword evidence="4" id="KW-1185">Reference proteome</keyword>
<dbReference type="EMBL" id="MCFC01000002">
    <property type="protein sequence ID" value="ORY34718.1"/>
    <property type="molecule type" value="Genomic_DNA"/>
</dbReference>
<dbReference type="STRING" id="71784.A0A1Y2BIW4"/>
<feature type="region of interest" description="Disordered" evidence="2">
    <location>
        <begin position="30"/>
        <end position="64"/>
    </location>
</feature>
<gene>
    <name evidence="3" type="ORF">BCR39DRAFT_514133</name>
</gene>
<comment type="caution">
    <text evidence="3">The sequence shown here is derived from an EMBL/GenBank/DDBJ whole genome shotgun (WGS) entry which is preliminary data.</text>
</comment>
<evidence type="ECO:0000313" key="4">
    <source>
        <dbReference type="Proteomes" id="UP000193986"/>
    </source>
</evidence>
<feature type="compositionally biased region" description="Basic residues" evidence="2">
    <location>
        <begin position="39"/>
        <end position="49"/>
    </location>
</feature>
<reference evidence="3 4" key="1">
    <citation type="submission" date="2016-07" db="EMBL/GenBank/DDBJ databases">
        <title>Pervasive Adenine N6-methylation of Active Genes in Fungi.</title>
        <authorList>
            <consortium name="DOE Joint Genome Institute"/>
            <person name="Mondo S.J."/>
            <person name="Dannebaum R.O."/>
            <person name="Kuo R.C."/>
            <person name="Labutti K."/>
            <person name="Haridas S."/>
            <person name="Kuo A."/>
            <person name="Salamov A."/>
            <person name="Ahrendt S.R."/>
            <person name="Lipzen A."/>
            <person name="Sullivan W."/>
            <person name="Andreopoulos W.B."/>
            <person name="Clum A."/>
            <person name="Lindquist E."/>
            <person name="Daum C."/>
            <person name="Ramamoorthy G.K."/>
            <person name="Gryganskyi A."/>
            <person name="Culley D."/>
            <person name="Magnuson J.K."/>
            <person name="James T.Y."/>
            <person name="O'Malley M.A."/>
            <person name="Stajich J.E."/>
            <person name="Spatafora J.W."/>
            <person name="Visel A."/>
            <person name="Grigoriev I.V."/>
        </authorList>
    </citation>
    <scope>NUCLEOTIDE SEQUENCE [LARGE SCALE GENOMIC DNA]</scope>
    <source>
        <strain evidence="3 4">68-887.2</strain>
    </source>
</reference>
<comment type="similarity">
    <text evidence="1">Belongs to the phospholipid scramblase family.</text>
</comment>
<dbReference type="InterPro" id="IPR025659">
    <property type="entry name" value="Tubby-like_C"/>
</dbReference>
<dbReference type="PANTHER" id="PTHR23248">
    <property type="entry name" value="PHOSPHOLIPID SCRAMBLASE-RELATED"/>
    <property type="match status" value="1"/>
</dbReference>
<evidence type="ECO:0000256" key="1">
    <source>
        <dbReference type="ARBA" id="ARBA00005350"/>
    </source>
</evidence>
<dbReference type="SUPFAM" id="SSF54518">
    <property type="entry name" value="Tubby C-terminal domain-like"/>
    <property type="match status" value="1"/>
</dbReference>
<dbReference type="GO" id="GO:0017128">
    <property type="term" value="F:phospholipid scramblase activity"/>
    <property type="evidence" value="ECO:0007669"/>
    <property type="project" value="InterPro"/>
</dbReference>
<dbReference type="PANTHER" id="PTHR23248:SF9">
    <property type="entry name" value="PHOSPHOLIPID SCRAMBLASE"/>
    <property type="match status" value="1"/>
</dbReference>
<protein>
    <submittedName>
        <fullName evidence="3">Scramblase-domain-containing protein</fullName>
    </submittedName>
</protein>
<organism evidence="3 4">
    <name type="scientific">Naematelia encephala</name>
    <dbReference type="NCBI Taxonomy" id="71784"/>
    <lineage>
        <taxon>Eukaryota</taxon>
        <taxon>Fungi</taxon>
        <taxon>Dikarya</taxon>
        <taxon>Basidiomycota</taxon>
        <taxon>Agaricomycotina</taxon>
        <taxon>Tremellomycetes</taxon>
        <taxon>Tremellales</taxon>
        <taxon>Naemateliaceae</taxon>
        <taxon>Naematelia</taxon>
    </lineage>
</organism>
<evidence type="ECO:0000313" key="3">
    <source>
        <dbReference type="EMBL" id="ORY34718.1"/>
    </source>
</evidence>
<name>A0A1Y2BIW4_9TREE</name>